<evidence type="ECO:0000313" key="4">
    <source>
        <dbReference type="Proteomes" id="UP000655868"/>
    </source>
</evidence>
<feature type="chain" id="PRO_5038788452" description="EfeO-type cupredoxin-like domain-containing protein" evidence="2">
    <location>
        <begin position="24"/>
        <end position="143"/>
    </location>
</feature>
<evidence type="ECO:0000256" key="2">
    <source>
        <dbReference type="SAM" id="SignalP"/>
    </source>
</evidence>
<reference evidence="3" key="1">
    <citation type="submission" date="2020-12" db="EMBL/GenBank/DDBJ databases">
        <title>Antrihabitans popcorni sp. nov. and Antrihabitans auranticaus sp. nov., isolated from a larva cave.</title>
        <authorList>
            <person name="Lee S.D."/>
            <person name="Kim I.S."/>
        </authorList>
    </citation>
    <scope>NUCLEOTIDE SEQUENCE</scope>
    <source>
        <strain evidence="3">YC3-6</strain>
    </source>
</reference>
<feature type="compositionally biased region" description="Basic and acidic residues" evidence="1">
    <location>
        <begin position="32"/>
        <end position="41"/>
    </location>
</feature>
<dbReference type="Proteomes" id="UP000655868">
    <property type="component" value="Unassembled WGS sequence"/>
</dbReference>
<dbReference type="InterPro" id="IPR008972">
    <property type="entry name" value="Cupredoxin"/>
</dbReference>
<dbReference type="Gene3D" id="2.60.40.420">
    <property type="entry name" value="Cupredoxins - blue copper proteins"/>
    <property type="match status" value="1"/>
</dbReference>
<gene>
    <name evidence="3" type="ORF">JGU71_02150</name>
</gene>
<feature type="region of interest" description="Disordered" evidence="1">
    <location>
        <begin position="28"/>
        <end position="53"/>
    </location>
</feature>
<keyword evidence="4" id="KW-1185">Reference proteome</keyword>
<dbReference type="PROSITE" id="PS51257">
    <property type="entry name" value="PROKAR_LIPOPROTEIN"/>
    <property type="match status" value="1"/>
</dbReference>
<evidence type="ECO:0008006" key="5">
    <source>
        <dbReference type="Google" id="ProtNLM"/>
    </source>
</evidence>
<name>A0A934NLY8_9NOCA</name>
<dbReference type="AlphaFoldDB" id="A0A934NLY8"/>
<organism evidence="3 4">
    <name type="scientific">Antrihabitans stalagmiti</name>
    <dbReference type="NCBI Taxonomy" id="2799499"/>
    <lineage>
        <taxon>Bacteria</taxon>
        <taxon>Bacillati</taxon>
        <taxon>Actinomycetota</taxon>
        <taxon>Actinomycetes</taxon>
        <taxon>Mycobacteriales</taxon>
        <taxon>Nocardiaceae</taxon>
        <taxon>Antrihabitans</taxon>
    </lineage>
</organism>
<accession>A0A934NLY8</accession>
<proteinExistence type="predicted"/>
<feature type="signal peptide" evidence="2">
    <location>
        <begin position="1"/>
        <end position="23"/>
    </location>
</feature>
<dbReference type="EMBL" id="JAEMNV010000001">
    <property type="protein sequence ID" value="MBJ8337678.1"/>
    <property type="molecule type" value="Genomic_DNA"/>
</dbReference>
<dbReference type="RefSeq" id="WP_199701512.1">
    <property type="nucleotide sequence ID" value="NZ_JAEMNV010000001.1"/>
</dbReference>
<protein>
    <recommendedName>
        <fullName evidence="5">EfeO-type cupredoxin-like domain-containing protein</fullName>
    </recommendedName>
</protein>
<dbReference type="SUPFAM" id="SSF49503">
    <property type="entry name" value="Cupredoxins"/>
    <property type="match status" value="1"/>
</dbReference>
<keyword evidence="2" id="KW-0732">Signal</keyword>
<evidence type="ECO:0000313" key="3">
    <source>
        <dbReference type="EMBL" id="MBJ8337678.1"/>
    </source>
</evidence>
<sequence>MRTVVRRKSLIIAACAVASCALVGCGSDDSAEEHPAGHTSDHTTSAAAAPSASAQEPAQLVFAVVDGRKTSGPDTVEVQRGAVVVLQVTSDKADELHLHGYDQTAELQPGVPGKLEFKADIPGTFEVELHSTDAVLTQVRVAG</sequence>
<evidence type="ECO:0000256" key="1">
    <source>
        <dbReference type="SAM" id="MobiDB-lite"/>
    </source>
</evidence>
<comment type="caution">
    <text evidence="3">The sequence shown here is derived from an EMBL/GenBank/DDBJ whole genome shotgun (WGS) entry which is preliminary data.</text>
</comment>